<accession>A0A238BRE5</accession>
<protein>
    <submittedName>
        <fullName evidence="2">Uncharacterized protein</fullName>
    </submittedName>
</protein>
<dbReference type="Proteomes" id="UP000242913">
    <property type="component" value="Unassembled WGS sequence"/>
</dbReference>
<evidence type="ECO:0000313" key="3">
    <source>
        <dbReference type="Proteomes" id="UP000242913"/>
    </source>
</evidence>
<reference evidence="2 3" key="1">
    <citation type="submission" date="2015-12" db="EMBL/GenBank/DDBJ databases">
        <title>Draft genome of the nematode, Onchocerca flexuosa.</title>
        <authorList>
            <person name="Mitreva M."/>
        </authorList>
    </citation>
    <scope>NUCLEOTIDE SEQUENCE [LARGE SCALE GENOMIC DNA]</scope>
    <source>
        <strain evidence="2">Red Deer</strain>
    </source>
</reference>
<feature type="transmembrane region" description="Helical" evidence="1">
    <location>
        <begin position="12"/>
        <end position="31"/>
    </location>
</feature>
<keyword evidence="1" id="KW-1133">Transmembrane helix</keyword>
<dbReference type="OrthoDB" id="5852993at2759"/>
<evidence type="ECO:0000313" key="2">
    <source>
        <dbReference type="EMBL" id="OZC07863.1"/>
    </source>
</evidence>
<keyword evidence="1" id="KW-0812">Transmembrane</keyword>
<organism evidence="2 3">
    <name type="scientific">Onchocerca flexuosa</name>
    <dbReference type="NCBI Taxonomy" id="387005"/>
    <lineage>
        <taxon>Eukaryota</taxon>
        <taxon>Metazoa</taxon>
        <taxon>Ecdysozoa</taxon>
        <taxon>Nematoda</taxon>
        <taxon>Chromadorea</taxon>
        <taxon>Rhabditida</taxon>
        <taxon>Spirurina</taxon>
        <taxon>Spiruromorpha</taxon>
        <taxon>Filarioidea</taxon>
        <taxon>Onchocercidae</taxon>
        <taxon>Onchocerca</taxon>
    </lineage>
</organism>
<dbReference type="AlphaFoldDB" id="A0A238BRE5"/>
<keyword evidence="3" id="KW-1185">Reference proteome</keyword>
<proteinExistence type="predicted"/>
<evidence type="ECO:0000256" key="1">
    <source>
        <dbReference type="SAM" id="Phobius"/>
    </source>
</evidence>
<dbReference type="EMBL" id="KZ270019">
    <property type="protein sequence ID" value="OZC07863.1"/>
    <property type="molecule type" value="Genomic_DNA"/>
</dbReference>
<keyword evidence="1" id="KW-0472">Membrane</keyword>
<sequence>MINGTSSPLHKSFSMQTFLAFVMSTVLLWWGCCRRSIQHDKEFHYLSVTSDGVTNALGNSVTRTSKTLPDDVPFLSKSKSIPHIASEKSLETTQAETTKLICQSRLKSKSSKAKKNLDLSQPEEDNVQAYFFEPFFYSFFLQN</sequence>
<name>A0A238BRE5_9BILA</name>
<gene>
    <name evidence="2" type="ORF">X798_05075</name>
</gene>